<protein>
    <submittedName>
        <fullName evidence="2">Uncharacterized protein</fullName>
    </submittedName>
</protein>
<reference evidence="2 3" key="1">
    <citation type="journal article" date="2016" name="Nat. Commun.">
        <title>Thousands of microbial genomes shed light on interconnected biogeochemical processes in an aquifer system.</title>
        <authorList>
            <person name="Anantharaman K."/>
            <person name="Brown C.T."/>
            <person name="Hug L.A."/>
            <person name="Sharon I."/>
            <person name="Castelle C.J."/>
            <person name="Probst A.J."/>
            <person name="Thomas B.C."/>
            <person name="Singh A."/>
            <person name="Wilkins M.J."/>
            <person name="Karaoz U."/>
            <person name="Brodie E.L."/>
            <person name="Williams K.H."/>
            <person name="Hubbard S.S."/>
            <person name="Banfield J.F."/>
        </authorList>
    </citation>
    <scope>NUCLEOTIDE SEQUENCE [LARGE SCALE GENOMIC DNA]</scope>
    <source>
        <strain evidence="3">RIFCSPLOWO2_12_FULL_64_10</strain>
    </source>
</reference>
<evidence type="ECO:0000313" key="2">
    <source>
        <dbReference type="EMBL" id="OGG52225.1"/>
    </source>
</evidence>
<dbReference type="AlphaFoldDB" id="A0A1F6CSW9"/>
<evidence type="ECO:0000256" key="1">
    <source>
        <dbReference type="SAM" id="MobiDB-lite"/>
    </source>
</evidence>
<comment type="caution">
    <text evidence="2">The sequence shown here is derived from an EMBL/GenBank/DDBJ whole genome shotgun (WGS) entry which is preliminary data.</text>
</comment>
<evidence type="ECO:0000313" key="3">
    <source>
        <dbReference type="Proteomes" id="UP000178606"/>
    </source>
</evidence>
<feature type="region of interest" description="Disordered" evidence="1">
    <location>
        <begin position="99"/>
        <end position="130"/>
    </location>
</feature>
<gene>
    <name evidence="2" type="ORF">A3F84_20695</name>
</gene>
<name>A0A1F6CSW9_HANXR</name>
<sequence length="130" mass="14845">MRQSRQTYLIATYRGNKVADDFIASNEMGWFCGRCPTVVINPSEVRQFLQYSLPHWDVGDEFVMAGIVNLDAVPEDKHELPLGEDDNPIPLVLFTNVSDGLPEPSQEGHARLVSARKRKKAKNKKHKRRR</sequence>
<proteinExistence type="predicted"/>
<dbReference type="Proteomes" id="UP000178606">
    <property type="component" value="Unassembled WGS sequence"/>
</dbReference>
<accession>A0A1F6CSW9</accession>
<organism evidence="2 3">
    <name type="scientific">Handelsmanbacteria sp. (strain RIFCSPLOWO2_12_FULL_64_10)</name>
    <dbReference type="NCBI Taxonomy" id="1817868"/>
    <lineage>
        <taxon>Bacteria</taxon>
        <taxon>Candidatus Handelsmaniibacteriota</taxon>
    </lineage>
</organism>
<dbReference type="EMBL" id="MFKF01000152">
    <property type="protein sequence ID" value="OGG52225.1"/>
    <property type="molecule type" value="Genomic_DNA"/>
</dbReference>
<feature type="compositionally biased region" description="Basic residues" evidence="1">
    <location>
        <begin position="114"/>
        <end position="130"/>
    </location>
</feature>